<dbReference type="EMBL" id="NEMB01000003">
    <property type="protein sequence ID" value="PQQ67889.1"/>
    <property type="molecule type" value="Genomic_DNA"/>
</dbReference>
<dbReference type="InterPro" id="IPR029062">
    <property type="entry name" value="Class_I_gatase-like"/>
</dbReference>
<keyword evidence="2" id="KW-0378">Hydrolase</keyword>
<dbReference type="InterPro" id="IPR004484">
    <property type="entry name" value="CbiA/CobB_synth"/>
</dbReference>
<evidence type="ECO:0000256" key="1">
    <source>
        <dbReference type="ARBA" id="ARBA00022962"/>
    </source>
</evidence>
<keyword evidence="2" id="KW-0573">Peptidoglycan synthesis</keyword>
<evidence type="ECO:0000313" key="6">
    <source>
        <dbReference type="Proteomes" id="UP000233534"/>
    </source>
</evidence>
<dbReference type="OrthoDB" id="9782045at2"/>
<dbReference type="Proteomes" id="UP000233534">
    <property type="component" value="Chromosome"/>
</dbReference>
<comment type="function">
    <text evidence="2">The lipid II isoglutaminyl synthase complex catalyzes the formation of alpha-D-isoglutamine in the cell wall lipid II stem peptide. The GatD subunit catalyzes the hydrolysis of glutamine to glutamate and ammonia. The resulting ammonia molecule is channeled to the active site of MurT.</text>
</comment>
<keyword evidence="5" id="KW-0808">Transferase</keyword>
<accession>A0A2K9E6I4</accession>
<dbReference type="InterPro" id="IPR011698">
    <property type="entry name" value="GATase_3"/>
</dbReference>
<keyword evidence="2" id="KW-0436">Ligase</keyword>
<dbReference type="Pfam" id="PF07685">
    <property type="entry name" value="GATase_3"/>
    <property type="match status" value="1"/>
</dbReference>
<dbReference type="PANTHER" id="PTHR43873:SF2">
    <property type="entry name" value="COBYRIC ACID SYNTHASE"/>
    <property type="match status" value="1"/>
</dbReference>
<evidence type="ECO:0000313" key="7">
    <source>
        <dbReference type="Proteomes" id="UP000239720"/>
    </source>
</evidence>
<dbReference type="GO" id="GO:0004359">
    <property type="term" value="F:glutaminase activity"/>
    <property type="evidence" value="ECO:0007669"/>
    <property type="project" value="UniProtKB-UniRule"/>
</dbReference>
<dbReference type="Gene3D" id="3.40.50.880">
    <property type="match status" value="1"/>
</dbReference>
<dbReference type="InterPro" id="IPR033949">
    <property type="entry name" value="CobQ_GATase1"/>
</dbReference>
<comment type="subunit">
    <text evidence="2">Forms a heterodimer with MurT.</text>
</comment>
<dbReference type="GO" id="GO:0009236">
    <property type="term" value="P:cobalamin biosynthetic process"/>
    <property type="evidence" value="ECO:0007669"/>
    <property type="project" value="InterPro"/>
</dbReference>
<dbReference type="EMBL" id="CP025197">
    <property type="protein sequence ID" value="AUG57998.1"/>
    <property type="molecule type" value="Genomic_DNA"/>
</dbReference>
<evidence type="ECO:0000256" key="2">
    <source>
        <dbReference type="HAMAP-Rule" id="MF_02213"/>
    </source>
</evidence>
<dbReference type="GO" id="GO:0016740">
    <property type="term" value="F:transferase activity"/>
    <property type="evidence" value="ECO:0007669"/>
    <property type="project" value="UniProtKB-KW"/>
</dbReference>
<dbReference type="GO" id="GO:0042242">
    <property type="term" value="F:cobyrinic acid a,c-diamide synthase activity"/>
    <property type="evidence" value="ECO:0007669"/>
    <property type="project" value="InterPro"/>
</dbReference>
<dbReference type="UniPathway" id="UPA00219"/>
<protein>
    <recommendedName>
        <fullName evidence="2">Lipid II isoglutaminyl synthase (glutamine-hydrolyzing) subunit GatD</fullName>
        <ecNumber evidence="2">6.3.5.13</ecNumber>
    </recommendedName>
    <alternativeName>
        <fullName evidence="2">Lipid II isoglutaminyl synthase glutaminase subunit</fullName>
        <ecNumber evidence="2">3.5.1.2</ecNumber>
    </alternativeName>
</protein>
<dbReference type="EC" id="6.3.5.13" evidence="2"/>
<dbReference type="PROSITE" id="PS51274">
    <property type="entry name" value="GATASE_COBBQ"/>
    <property type="match status" value="1"/>
</dbReference>
<dbReference type="KEGG" id="hsc:HVS_10515"/>
<feature type="domain" description="CobB/CobQ-like glutamine amidotransferase" evidence="3">
    <location>
        <begin position="5"/>
        <end position="205"/>
    </location>
</feature>
<dbReference type="EC" id="3.5.1.2" evidence="2"/>
<dbReference type="InterPro" id="IPR043702">
    <property type="entry name" value="Lipid_II_synth_GatD"/>
</dbReference>
<comment type="catalytic activity">
    <reaction evidence="2">
        <text>beta-D-GlcNAc-(1-&gt;4)-Mur2Ac(oyl-L-Ala-gamma-D-Glu-L-Lys-D-Ala-D-Ala)-di-trans,octa-cis-undecaprenyl diphosphate + L-glutamine + ATP + H2O = beta-D-GlcNAc-(1-&gt;4)-Mur2Ac(oyl-L-Ala-D-isoglutaminyl-L-Lys-D-Ala-D-Ala)-di-trans,octa-cis-undecaprenyl diphosphate + L-glutamate + ADP + phosphate + H(+)</text>
        <dbReference type="Rhea" id="RHEA:57928"/>
        <dbReference type="ChEBI" id="CHEBI:15377"/>
        <dbReference type="ChEBI" id="CHEBI:15378"/>
        <dbReference type="ChEBI" id="CHEBI:29985"/>
        <dbReference type="ChEBI" id="CHEBI:30616"/>
        <dbReference type="ChEBI" id="CHEBI:43474"/>
        <dbReference type="ChEBI" id="CHEBI:58359"/>
        <dbReference type="ChEBI" id="CHEBI:60033"/>
        <dbReference type="ChEBI" id="CHEBI:62233"/>
        <dbReference type="ChEBI" id="CHEBI:456216"/>
        <dbReference type="EC" id="6.3.5.13"/>
    </reaction>
</comment>
<dbReference type="RefSeq" id="WP_101302028.1">
    <property type="nucleotide sequence ID" value="NZ_CP025197.1"/>
</dbReference>
<keyword evidence="2" id="KW-0961">Cell wall biogenesis/degradation</keyword>
<feature type="binding site" evidence="2">
    <location>
        <position position="129"/>
    </location>
    <ligand>
        <name>substrate</name>
    </ligand>
</feature>
<dbReference type="PANTHER" id="PTHR43873">
    <property type="entry name" value="COBYRINATE A,C-DIAMIDE SYNTHASE"/>
    <property type="match status" value="1"/>
</dbReference>
<dbReference type="GO" id="GO:0008360">
    <property type="term" value="P:regulation of cell shape"/>
    <property type="evidence" value="ECO:0007669"/>
    <property type="project" value="UniProtKB-KW"/>
</dbReference>
<evidence type="ECO:0000259" key="3">
    <source>
        <dbReference type="Pfam" id="PF07685"/>
    </source>
</evidence>
<sequence length="247" mass="27799">MYNLNICHLYPDILNHYGDRGNVIALEKRCIWRGIQVNISNVSLGDAFESCEYDIIFLGGGENYEQKIVLDDLIKEKGNEIKNAINNDKVFLAICGGYQFLGKYIVTQDKRETELLGALDFWTIEGEERLVGNYVFQCDFLINEIYDGKIAGFENHSGKTYLGENVKPLGKVIKGHGNNGEDGFEGAVYKNVYCSYSHGSLLPKNPSLTDHLISTALKQKYKDFVSLQVLNDGFEIKAHNAVLKKII</sequence>
<comment type="pathway">
    <text evidence="2">Cell wall biogenesis; peptidoglycan biosynthesis.</text>
</comment>
<dbReference type="SUPFAM" id="SSF52317">
    <property type="entry name" value="Class I glutamine amidotransferase-like"/>
    <property type="match status" value="1"/>
</dbReference>
<name>A0A2K9E6I4_9FIRM</name>
<comment type="catalytic activity">
    <reaction evidence="2">
        <text>L-glutamine + H2O = L-glutamate + NH4(+)</text>
        <dbReference type="Rhea" id="RHEA:15889"/>
        <dbReference type="ChEBI" id="CHEBI:15377"/>
        <dbReference type="ChEBI" id="CHEBI:28938"/>
        <dbReference type="ChEBI" id="CHEBI:29985"/>
        <dbReference type="ChEBI" id="CHEBI:58359"/>
        <dbReference type="EC" id="3.5.1.2"/>
    </reaction>
</comment>
<comment type="similarity">
    <text evidence="2">Belongs to the CobB/CobQ family. GatD subfamily.</text>
</comment>
<dbReference type="GO" id="GO:0140282">
    <property type="term" value="F:carbon-nitrogen ligase activity on lipid II"/>
    <property type="evidence" value="ECO:0007669"/>
    <property type="project" value="UniProtKB-UniRule"/>
</dbReference>
<dbReference type="Proteomes" id="UP000239720">
    <property type="component" value="Unassembled WGS sequence"/>
</dbReference>
<dbReference type="CDD" id="cd01750">
    <property type="entry name" value="GATase1_CobQ"/>
    <property type="match status" value="1"/>
</dbReference>
<dbReference type="GO" id="GO:0009252">
    <property type="term" value="P:peptidoglycan biosynthetic process"/>
    <property type="evidence" value="ECO:0007669"/>
    <property type="project" value="UniProtKB-UniRule"/>
</dbReference>
<dbReference type="AlphaFoldDB" id="A0A2K9E6I4"/>
<feature type="active site" description="Nucleophile" evidence="2">
    <location>
        <position position="95"/>
    </location>
</feature>
<reference evidence="5 7" key="2">
    <citation type="journal article" date="2018" name="Syst. Appl. Microbiol.">
        <title>Characterization and high-quality draft genome sequence of Herbivorax saccincola A7, an anaerobic, alkaliphilic, thermophilic, cellulolytic, and xylanolytic bacterium.</title>
        <authorList>
            <person name="Aikawa S."/>
            <person name="Baramee S."/>
            <person name="Sermsathanaswadi J."/>
            <person name="Thianheng P."/>
            <person name="Tachaapaikoon C."/>
            <person name="Shikata A."/>
            <person name="Waeonukul R."/>
            <person name="Pason P."/>
            <person name="Ratanakhanokchai K."/>
            <person name="Kosugi A."/>
        </authorList>
    </citation>
    <scope>NUCLEOTIDE SEQUENCE [LARGE SCALE GENOMIC DNA]</scope>
    <source>
        <strain evidence="5 7">A7</strain>
    </source>
</reference>
<organism evidence="4 6">
    <name type="scientific">Acetivibrio saccincola</name>
    <dbReference type="NCBI Taxonomy" id="1677857"/>
    <lineage>
        <taxon>Bacteria</taxon>
        <taxon>Bacillati</taxon>
        <taxon>Bacillota</taxon>
        <taxon>Clostridia</taxon>
        <taxon>Eubacteriales</taxon>
        <taxon>Oscillospiraceae</taxon>
        <taxon>Acetivibrio</taxon>
    </lineage>
</organism>
<dbReference type="GO" id="GO:0071555">
    <property type="term" value="P:cell wall organization"/>
    <property type="evidence" value="ECO:0007669"/>
    <property type="project" value="UniProtKB-KW"/>
</dbReference>
<feature type="active site" evidence="2">
    <location>
        <position position="198"/>
    </location>
</feature>
<reference evidence="4 6" key="1">
    <citation type="submission" date="2017-12" db="EMBL/GenBank/DDBJ databases">
        <title>Complete genome sequence of Herbivorax saccincola GGR1, a novel Cellulosome-producing hydrolytic bacterium in a thermophilic biogas plant, established by Illumina and Nanopore MinION sequencing.</title>
        <authorList>
            <person name="Pechtl A."/>
            <person name="Ruckert C."/>
            <person name="Koeck D.E."/>
            <person name="Maus I."/>
            <person name="Winkler A."/>
            <person name="Kalinowski J."/>
            <person name="Puhler A."/>
            <person name="Schwarz W.W."/>
            <person name="Zverlov V.V."/>
            <person name="Schluter A."/>
            <person name="Liebl W."/>
        </authorList>
    </citation>
    <scope>NUCLEOTIDE SEQUENCE [LARGE SCALE GENOMIC DNA]</scope>
    <source>
        <strain evidence="4">GGR1</strain>
        <strain evidence="6">SR1</strain>
    </source>
</reference>
<dbReference type="HAMAP" id="MF_02213">
    <property type="entry name" value="Lipid_II_synth_GatD"/>
    <property type="match status" value="1"/>
</dbReference>
<evidence type="ECO:0000313" key="4">
    <source>
        <dbReference type="EMBL" id="AUG57998.1"/>
    </source>
</evidence>
<proteinExistence type="inferred from homology"/>
<keyword evidence="1 2" id="KW-0315">Glutamine amidotransferase</keyword>
<keyword evidence="2" id="KW-0133">Cell shape</keyword>
<keyword evidence="6" id="KW-1185">Reference proteome</keyword>
<evidence type="ECO:0000313" key="5">
    <source>
        <dbReference type="EMBL" id="PQQ67889.1"/>
    </source>
</evidence>
<gene>
    <name evidence="2" type="primary">gatD</name>
    <name evidence="5" type="ORF">B9R14_14740</name>
    <name evidence="4" type="ORF">HVS_10515</name>
</gene>